<reference evidence="1" key="1">
    <citation type="journal article" date="2008" name="ISME J.">
        <title>Genomic patterns of recombination, clonal divergence and environment in marine microbial populations.</title>
        <authorList>
            <person name="Konstantinidis K.T."/>
            <person name="Delong E.F."/>
        </authorList>
    </citation>
    <scope>NUCLEOTIDE SEQUENCE</scope>
</reference>
<proteinExistence type="predicted"/>
<organism evidence="1">
    <name type="scientific">uncultured marine microorganism HF4000_137B17</name>
    <dbReference type="NCBI Taxonomy" id="455523"/>
    <lineage>
        <taxon>unclassified sequences</taxon>
        <taxon>environmental samples</taxon>
    </lineage>
</organism>
<dbReference type="EMBL" id="EU016582">
    <property type="protein sequence ID" value="ABZ06680.1"/>
    <property type="molecule type" value="Genomic_DNA"/>
</dbReference>
<protein>
    <submittedName>
        <fullName evidence="1">Uncharacterized protein</fullName>
    </submittedName>
</protein>
<gene>
    <name evidence="1" type="ORF">ALOHA_HF4000137B17ctg1g17</name>
</gene>
<name>B3T271_9ZZZZ</name>
<evidence type="ECO:0000313" key="1">
    <source>
        <dbReference type="EMBL" id="ABZ06680.1"/>
    </source>
</evidence>
<dbReference type="AlphaFoldDB" id="B3T271"/>
<accession>B3T271</accession>
<sequence length="83" mass="9521">MNYLFLKTQKNRERKKSPHLGGFFSDWIFLRKPLSHARIVGCPIVDRLVAIDVAVPDLDVEVTIRIAAHPGFVMYRRSLASEI</sequence>